<organism evidence="7 8">
    <name type="scientific">Metallosphaera hakonensis JCM 8857 = DSM 7519</name>
    <dbReference type="NCBI Taxonomy" id="1293036"/>
    <lineage>
        <taxon>Archaea</taxon>
        <taxon>Thermoproteota</taxon>
        <taxon>Thermoprotei</taxon>
        <taxon>Sulfolobales</taxon>
        <taxon>Sulfolobaceae</taxon>
        <taxon>Metallosphaera</taxon>
    </lineage>
</organism>
<dbReference type="UniPathway" id="UPA00275"/>
<evidence type="ECO:0000256" key="5">
    <source>
        <dbReference type="ARBA" id="ARBA00023211"/>
    </source>
</evidence>
<evidence type="ECO:0000256" key="2">
    <source>
        <dbReference type="ARBA" id="ARBA00022619"/>
    </source>
</evidence>
<dbReference type="KEGG" id="mhk:DFR87_07210"/>
<evidence type="ECO:0000313" key="7">
    <source>
        <dbReference type="EMBL" id="AWR99509.1"/>
    </source>
</evidence>
<keyword evidence="3" id="KW-0479">Metal-binding</keyword>
<dbReference type="Pfam" id="PF00926">
    <property type="entry name" value="DHBP_synthase"/>
    <property type="match status" value="1"/>
</dbReference>
<dbReference type="GeneID" id="36835118"/>
<dbReference type="GO" id="GO:0046872">
    <property type="term" value="F:metal ion binding"/>
    <property type="evidence" value="ECO:0007669"/>
    <property type="project" value="UniProtKB-KW"/>
</dbReference>
<keyword evidence="8" id="KW-1185">Reference proteome</keyword>
<reference evidence="7 8" key="1">
    <citation type="submission" date="2018-05" db="EMBL/GenBank/DDBJ databases">
        <title>Complete Genome Sequences of Extremely Thermoacidophilic, Metal-Mobilizing Type-Strain Members of the Archaeal Family Sulfolobaceae: Acidianus brierleyi DSM-1651T, Acidianus sulfidivorans DSM-18786T, Metallosphaera hakonensis DSM-7519T, and Metallosphaera prunae DSM-10039T.</title>
        <authorList>
            <person name="Counts J.A."/>
            <person name="Kelly R.M."/>
        </authorList>
    </citation>
    <scope>NUCLEOTIDE SEQUENCE [LARGE SCALE GENOMIC DNA]</scope>
    <source>
        <strain evidence="7 8">HO1-1</strain>
    </source>
</reference>
<gene>
    <name evidence="7" type="ORF">DFR87_07210</name>
</gene>
<dbReference type="STRING" id="1293036.GCA_001315825_00310"/>
<keyword evidence="4" id="KW-0460">Magnesium</keyword>
<comment type="pathway">
    <text evidence="1">Cofactor biosynthesis; riboflavin biosynthesis.</text>
</comment>
<dbReference type="GO" id="GO:0005829">
    <property type="term" value="C:cytosol"/>
    <property type="evidence" value="ECO:0007669"/>
    <property type="project" value="TreeGrafter"/>
</dbReference>
<dbReference type="InterPro" id="IPR017945">
    <property type="entry name" value="DHBP_synth_RibB-like_a/b_dom"/>
</dbReference>
<keyword evidence="6" id="KW-0456">Lyase</keyword>
<name>A0A2U9ITY8_9CREN</name>
<evidence type="ECO:0000313" key="8">
    <source>
        <dbReference type="Proteomes" id="UP000247586"/>
    </source>
</evidence>
<dbReference type="SUPFAM" id="SSF55821">
    <property type="entry name" value="YrdC/RibB"/>
    <property type="match status" value="1"/>
</dbReference>
<evidence type="ECO:0000256" key="3">
    <source>
        <dbReference type="ARBA" id="ARBA00022723"/>
    </source>
</evidence>
<evidence type="ECO:0000256" key="4">
    <source>
        <dbReference type="ARBA" id="ARBA00022842"/>
    </source>
</evidence>
<dbReference type="RefSeq" id="WP_110369227.1">
    <property type="nucleotide sequence ID" value="NZ_CP029287.2"/>
</dbReference>
<reference evidence="8" key="2">
    <citation type="submission" date="2020-03" db="EMBL/GenBank/DDBJ databases">
        <title>Complete Genome Sequences of Extremely Thermoacidophilic, Metal-Mobilizing Type-Strain Members of the Archaeal Family Sulfolobaceae: Acidianus brierleyi DSM-1651T, Acidianus sulfidivorans DSM-18786T, Metallosphaera hakonensis DSM-7519T, and Metallosphaera prunae DSM-10039T.</title>
        <authorList>
            <person name="Counts J.A."/>
            <person name="Kelly R.M."/>
        </authorList>
    </citation>
    <scope>NUCLEOTIDE SEQUENCE [LARGE SCALE GENOMIC DNA]</scope>
    <source>
        <strain evidence="8">HO1-1</strain>
    </source>
</reference>
<dbReference type="OrthoDB" id="25735at2157"/>
<proteinExistence type="predicted"/>
<accession>A0A2U9ITY8</accession>
<dbReference type="Gene3D" id="3.90.870.10">
    <property type="entry name" value="DHBP synthase"/>
    <property type="match status" value="1"/>
</dbReference>
<dbReference type="Proteomes" id="UP000247586">
    <property type="component" value="Chromosome"/>
</dbReference>
<evidence type="ECO:0000256" key="1">
    <source>
        <dbReference type="ARBA" id="ARBA00005104"/>
    </source>
</evidence>
<evidence type="ECO:0000256" key="6">
    <source>
        <dbReference type="ARBA" id="ARBA00023239"/>
    </source>
</evidence>
<dbReference type="InterPro" id="IPR000422">
    <property type="entry name" value="DHBP_synthase_RibB"/>
</dbReference>
<dbReference type="AlphaFoldDB" id="A0A2U9ITY8"/>
<sequence length="220" mass="25052">MPNLQEIRKDLESGLPVLIYDFDGREEEVDMVFYGGAVTWKSVKTLRTMAGGLICYATGYQEANALHLPFQVDILRSLGDLSKLVKRPRYNDEPAFSIWVNHVSTGTGISDEDRATTVRYLHKVISETKKDENEARELFYKDFYAPGHVPILISRGIERRRGHTELSIALAESLGLERSVMFAEMLDERRSMKKEDALKFARNQGFHLLEGKVILQGVIM</sequence>
<dbReference type="EMBL" id="CP029287">
    <property type="protein sequence ID" value="AWR99509.1"/>
    <property type="molecule type" value="Genomic_DNA"/>
</dbReference>
<dbReference type="GO" id="GO:0009231">
    <property type="term" value="P:riboflavin biosynthetic process"/>
    <property type="evidence" value="ECO:0007669"/>
    <property type="project" value="UniProtKB-UniPathway"/>
</dbReference>
<dbReference type="PANTHER" id="PTHR21327">
    <property type="entry name" value="GTP CYCLOHYDROLASE II-RELATED"/>
    <property type="match status" value="1"/>
</dbReference>
<dbReference type="NCBIfam" id="NF004437">
    <property type="entry name" value="PRK05773.1"/>
    <property type="match status" value="1"/>
</dbReference>
<reference evidence="8" key="3">
    <citation type="submission" date="2020-03" db="EMBL/GenBank/DDBJ databases">
        <title>Sequencing and Assembly of Multiple Reported Metal-Biooxidizing Members of the Extremely Thermoacidophilic Archaeal Family Sulfolobaceae.</title>
        <authorList>
            <person name="Counts J.A."/>
            <person name="Kelly R.M."/>
        </authorList>
    </citation>
    <scope>NUCLEOTIDE SEQUENCE [LARGE SCALE GENOMIC DNA]</scope>
    <source>
        <strain evidence="8">HO1-1</strain>
    </source>
</reference>
<dbReference type="PANTHER" id="PTHR21327:SF46">
    <property type="entry name" value="3,4-DIHYDROXY-2-BUTANONE 4-PHOSPHATE SYNTHASE"/>
    <property type="match status" value="1"/>
</dbReference>
<keyword evidence="5" id="KW-0464">Manganese</keyword>
<keyword evidence="2" id="KW-0686">Riboflavin biosynthesis</keyword>
<protein>
    <submittedName>
        <fullName evidence="7">3,4-dihydroxy-2-butanone 4-phosphate synthase</fullName>
    </submittedName>
</protein>
<dbReference type="GO" id="GO:0008686">
    <property type="term" value="F:3,4-dihydroxy-2-butanone-4-phosphate synthase activity"/>
    <property type="evidence" value="ECO:0007669"/>
    <property type="project" value="InterPro"/>
</dbReference>